<feature type="transmembrane region" description="Helical" evidence="7">
    <location>
        <begin position="70"/>
        <end position="88"/>
    </location>
</feature>
<dbReference type="SUPFAM" id="SSF103473">
    <property type="entry name" value="MFS general substrate transporter"/>
    <property type="match status" value="1"/>
</dbReference>
<proteinExistence type="predicted"/>
<sequence length="402" mass="41051">MTAARLLASAQLVNSLGDGAYYVTSALYFTLVIGLPPAQVGLGLTLGWGAGAVAGVGAGHLADRYGPRRVAVLLALGTAVALGGFVFARSFPAFLALAGAYACGQSGLAAARQALLAGLVEPAHRTRVRAHLQAATNAGLAIGAAAGGVALQAGTALAYQVVFAADAAGFVVAAVILSRLPEAEVVRDGSRLAVLRDRPYAVLALLHTVMMLNMPLLSLVIPLWMVERTDAPAWLVSALLLVNTVSVVLFQVRVARRVSGLRTAARAARGAGILMLLACAVYASSASVWVVLLVAAVIQVAGEMLLAAGAWEISFTLAPDGKQGQYQGFFASGVAIARMAGPVLLTTLVLGGGAVGWLVLGALFLLTGLGFAPVTRWAARERFPEWSSGPRPGAADVPSIGS</sequence>
<evidence type="ECO:0000256" key="2">
    <source>
        <dbReference type="ARBA" id="ARBA00022448"/>
    </source>
</evidence>
<feature type="transmembrane region" description="Helical" evidence="7">
    <location>
        <begin position="231"/>
        <end position="252"/>
    </location>
</feature>
<evidence type="ECO:0000313" key="8">
    <source>
        <dbReference type="EMBL" id="ROS39802.1"/>
    </source>
</evidence>
<keyword evidence="4 7" id="KW-0812">Transmembrane</keyword>
<protein>
    <submittedName>
        <fullName evidence="8">MFS transporter</fullName>
    </submittedName>
</protein>
<dbReference type="Proteomes" id="UP000274843">
    <property type="component" value="Unassembled WGS sequence"/>
</dbReference>
<evidence type="ECO:0000256" key="1">
    <source>
        <dbReference type="ARBA" id="ARBA00004651"/>
    </source>
</evidence>
<dbReference type="InterPro" id="IPR036259">
    <property type="entry name" value="MFS_trans_sf"/>
</dbReference>
<dbReference type="Gene3D" id="1.20.1250.20">
    <property type="entry name" value="MFS general substrate transporter like domains"/>
    <property type="match status" value="1"/>
</dbReference>
<accession>A0A3N2GT36</accession>
<evidence type="ECO:0000256" key="6">
    <source>
        <dbReference type="ARBA" id="ARBA00023136"/>
    </source>
</evidence>
<dbReference type="PANTHER" id="PTHR23517:SF2">
    <property type="entry name" value="MULTIDRUG RESISTANCE PROTEIN MDTH"/>
    <property type="match status" value="1"/>
</dbReference>
<feature type="transmembrane region" description="Helical" evidence="7">
    <location>
        <begin position="355"/>
        <end position="374"/>
    </location>
</feature>
<feature type="transmembrane region" description="Helical" evidence="7">
    <location>
        <begin position="27"/>
        <end position="58"/>
    </location>
</feature>
<dbReference type="EMBL" id="RKHY01000001">
    <property type="protein sequence ID" value="ROS39802.1"/>
    <property type="molecule type" value="Genomic_DNA"/>
</dbReference>
<evidence type="ECO:0000256" key="3">
    <source>
        <dbReference type="ARBA" id="ARBA00022475"/>
    </source>
</evidence>
<keyword evidence="2" id="KW-0813">Transport</keyword>
<feature type="transmembrane region" description="Helical" evidence="7">
    <location>
        <begin position="329"/>
        <end position="349"/>
    </location>
</feature>
<reference evidence="8 9" key="1">
    <citation type="submission" date="2018-11" db="EMBL/GenBank/DDBJ databases">
        <title>Sequencing the genomes of 1000 actinobacteria strains.</title>
        <authorList>
            <person name="Klenk H.-P."/>
        </authorList>
    </citation>
    <scope>NUCLEOTIDE SEQUENCE [LARGE SCALE GENOMIC DNA]</scope>
    <source>
        <strain evidence="8 9">DSM 44348</strain>
    </source>
</reference>
<feature type="transmembrane region" description="Helical" evidence="7">
    <location>
        <begin position="200"/>
        <end position="225"/>
    </location>
</feature>
<comment type="caution">
    <text evidence="8">The sequence shown here is derived from an EMBL/GenBank/DDBJ whole genome shotgun (WGS) entry which is preliminary data.</text>
</comment>
<dbReference type="InterPro" id="IPR011701">
    <property type="entry name" value="MFS"/>
</dbReference>
<dbReference type="GeneID" id="301843530"/>
<dbReference type="InterPro" id="IPR050171">
    <property type="entry name" value="MFS_Transporters"/>
</dbReference>
<evidence type="ECO:0000256" key="5">
    <source>
        <dbReference type="ARBA" id="ARBA00022989"/>
    </source>
</evidence>
<evidence type="ECO:0000256" key="7">
    <source>
        <dbReference type="SAM" id="Phobius"/>
    </source>
</evidence>
<evidence type="ECO:0000313" key="9">
    <source>
        <dbReference type="Proteomes" id="UP000274843"/>
    </source>
</evidence>
<gene>
    <name evidence="8" type="ORF">EDD35_2116</name>
</gene>
<keyword evidence="6 7" id="KW-0472">Membrane</keyword>
<feature type="transmembrane region" description="Helical" evidence="7">
    <location>
        <begin position="264"/>
        <end position="283"/>
    </location>
</feature>
<keyword evidence="9" id="KW-1185">Reference proteome</keyword>
<organism evidence="8 9">
    <name type="scientific">Amycolatopsis thermoflava</name>
    <dbReference type="NCBI Taxonomy" id="84480"/>
    <lineage>
        <taxon>Bacteria</taxon>
        <taxon>Bacillati</taxon>
        <taxon>Actinomycetota</taxon>
        <taxon>Actinomycetes</taxon>
        <taxon>Pseudonocardiales</taxon>
        <taxon>Pseudonocardiaceae</taxon>
        <taxon>Amycolatopsis</taxon>
        <taxon>Amycolatopsis methanolica group</taxon>
    </lineage>
</organism>
<evidence type="ECO:0000256" key="4">
    <source>
        <dbReference type="ARBA" id="ARBA00022692"/>
    </source>
</evidence>
<comment type="subcellular location">
    <subcellularLocation>
        <location evidence="1">Cell membrane</location>
        <topology evidence="1">Multi-pass membrane protein</topology>
    </subcellularLocation>
</comment>
<dbReference type="Pfam" id="PF07690">
    <property type="entry name" value="MFS_1"/>
    <property type="match status" value="1"/>
</dbReference>
<dbReference type="GO" id="GO:0022857">
    <property type="term" value="F:transmembrane transporter activity"/>
    <property type="evidence" value="ECO:0007669"/>
    <property type="project" value="InterPro"/>
</dbReference>
<dbReference type="GO" id="GO:0005886">
    <property type="term" value="C:plasma membrane"/>
    <property type="evidence" value="ECO:0007669"/>
    <property type="project" value="UniProtKB-SubCell"/>
</dbReference>
<dbReference type="PANTHER" id="PTHR23517">
    <property type="entry name" value="RESISTANCE PROTEIN MDTM, PUTATIVE-RELATED-RELATED"/>
    <property type="match status" value="1"/>
</dbReference>
<dbReference type="AlphaFoldDB" id="A0A3N2GT36"/>
<keyword evidence="3" id="KW-1003">Cell membrane</keyword>
<feature type="transmembrane region" description="Helical" evidence="7">
    <location>
        <begin position="157"/>
        <end position="180"/>
    </location>
</feature>
<name>A0A3N2GT36_9PSEU</name>
<keyword evidence="5 7" id="KW-1133">Transmembrane helix</keyword>
<feature type="transmembrane region" description="Helical" evidence="7">
    <location>
        <begin position="289"/>
        <end position="308"/>
    </location>
</feature>
<dbReference type="RefSeq" id="WP_167499012.1">
    <property type="nucleotide sequence ID" value="NZ_RKHY01000001.1"/>
</dbReference>